<dbReference type="EMBL" id="JAHWGI010001033">
    <property type="protein sequence ID" value="KAK3921329.1"/>
    <property type="molecule type" value="Genomic_DNA"/>
</dbReference>
<dbReference type="GO" id="GO:0015179">
    <property type="term" value="F:L-amino acid transmembrane transporter activity"/>
    <property type="evidence" value="ECO:0007669"/>
    <property type="project" value="TreeGrafter"/>
</dbReference>
<dbReference type="AlphaFoldDB" id="A0AAE1HHK8"/>
<feature type="compositionally biased region" description="Basic residues" evidence="5">
    <location>
        <begin position="1"/>
        <end position="11"/>
    </location>
</feature>
<feature type="transmembrane region" description="Helical" evidence="6">
    <location>
        <begin position="414"/>
        <end position="438"/>
    </location>
</feature>
<evidence type="ECO:0000259" key="7">
    <source>
        <dbReference type="Pfam" id="PF01490"/>
    </source>
</evidence>
<feature type="compositionally biased region" description="Basic and acidic residues" evidence="5">
    <location>
        <begin position="34"/>
        <end position="43"/>
    </location>
</feature>
<dbReference type="PANTHER" id="PTHR22950:SF460">
    <property type="entry name" value="PROTON-COUPLED AMINO ACID TRANSPORTER 4-LIKE PROTEIN"/>
    <property type="match status" value="1"/>
</dbReference>
<reference evidence="8" key="1">
    <citation type="submission" date="2021-07" db="EMBL/GenBank/DDBJ databases">
        <authorList>
            <person name="Catto M.A."/>
            <person name="Jacobson A."/>
            <person name="Kennedy G."/>
            <person name="Labadie P."/>
            <person name="Hunt B.G."/>
            <person name="Srinivasan R."/>
        </authorList>
    </citation>
    <scope>NUCLEOTIDE SEQUENCE</scope>
    <source>
        <strain evidence="8">PL_HMW_Pooled</strain>
        <tissue evidence="8">Head</tissue>
    </source>
</reference>
<evidence type="ECO:0000256" key="3">
    <source>
        <dbReference type="ARBA" id="ARBA00022989"/>
    </source>
</evidence>
<feature type="transmembrane region" description="Helical" evidence="6">
    <location>
        <begin position="459"/>
        <end position="476"/>
    </location>
</feature>
<protein>
    <submittedName>
        <fullName evidence="8">Proton-coupled amino acid transporter-like protein pathetic</fullName>
    </submittedName>
</protein>
<evidence type="ECO:0000256" key="2">
    <source>
        <dbReference type="ARBA" id="ARBA00022692"/>
    </source>
</evidence>
<keyword evidence="2 6" id="KW-0812">Transmembrane</keyword>
<evidence type="ECO:0000313" key="9">
    <source>
        <dbReference type="Proteomes" id="UP001219518"/>
    </source>
</evidence>
<dbReference type="PANTHER" id="PTHR22950">
    <property type="entry name" value="AMINO ACID TRANSPORTER"/>
    <property type="match status" value="1"/>
</dbReference>
<dbReference type="GO" id="GO:0005774">
    <property type="term" value="C:vacuolar membrane"/>
    <property type="evidence" value="ECO:0007669"/>
    <property type="project" value="TreeGrafter"/>
</dbReference>
<reference evidence="8" key="2">
    <citation type="journal article" date="2023" name="BMC Genomics">
        <title>Pest status, molecular evolution, and epigenetic factors derived from the genome assembly of Frankliniella fusca, a thysanopteran phytovirus vector.</title>
        <authorList>
            <person name="Catto M.A."/>
            <person name="Labadie P.E."/>
            <person name="Jacobson A.L."/>
            <person name="Kennedy G.G."/>
            <person name="Srinivasan R."/>
            <person name="Hunt B.G."/>
        </authorList>
    </citation>
    <scope>NUCLEOTIDE SEQUENCE</scope>
    <source>
        <strain evidence="8">PL_HMW_Pooled</strain>
    </source>
</reference>
<dbReference type="InterPro" id="IPR013057">
    <property type="entry name" value="AA_transpt_TM"/>
</dbReference>
<feature type="transmembrane region" description="Helical" evidence="6">
    <location>
        <begin position="521"/>
        <end position="543"/>
    </location>
</feature>
<gene>
    <name evidence="8" type="ORF">KUF71_010544</name>
</gene>
<feature type="transmembrane region" description="Helical" evidence="6">
    <location>
        <begin position="274"/>
        <end position="291"/>
    </location>
</feature>
<name>A0AAE1HHK8_9NEOP</name>
<sequence length="554" mass="60541">MSRPGSRRGSRRLSQPTSGGVPMFYFELDTSDCPEAHDNETIAREPSPSTDIMQASGPPARFPSLSVPQAPRPMITEYAPGRKGNARSEFSDLALSKFKCKENGVSVAVTNGSTTPLVENPIEDEEAGTYDPFKHRHLEHPTTDLDTLIHLLKGSLGTGILSMPLAFKNAGLFFGLIATFTIGFICTYCVHVLVKCAHELCRRTRVPSLDFADVAETAFSCGPPAVQKFSRLARAVINTFLVIDLLGCCCVYLVFVATNLQQVINHYTGSEMSVQMYMLAMIAVLIPLNLIRNLKYLSPFSMVANLLIGTGMAITFYYVLTDVPAVTERPYFSSWPQLPLFFGTAIFALEGIGVVMPLENNMKTPTHFIGCPGVLNTGMSIVVSLYALVGFFGYLKYGELTAGSITLNLPQDPLAQSVKVMIALAIFLTYALQFYVPMEIIRKGFIDVHLRKYPVASEYVLRVALVLLTVGIAIAIPHLGPFISLVGAVCLSTLGLMFPAVIEIVTFWDTPGGLGAFNWKVYKNVAIVAFGLLGFVTGTYVSIQEFVEEFSKHS</sequence>
<keyword evidence="4 6" id="KW-0472">Membrane</keyword>
<feature type="domain" description="Amino acid transporter transmembrane" evidence="7">
    <location>
        <begin position="142"/>
        <end position="544"/>
    </location>
</feature>
<evidence type="ECO:0000256" key="4">
    <source>
        <dbReference type="ARBA" id="ARBA00023136"/>
    </source>
</evidence>
<dbReference type="Proteomes" id="UP001219518">
    <property type="component" value="Unassembled WGS sequence"/>
</dbReference>
<evidence type="ECO:0000256" key="5">
    <source>
        <dbReference type="SAM" id="MobiDB-lite"/>
    </source>
</evidence>
<proteinExistence type="predicted"/>
<feature type="transmembrane region" description="Helical" evidence="6">
    <location>
        <begin position="303"/>
        <end position="320"/>
    </location>
</feature>
<comment type="caution">
    <text evidence="8">The sequence shown here is derived from an EMBL/GenBank/DDBJ whole genome shotgun (WGS) entry which is preliminary data.</text>
</comment>
<feature type="region of interest" description="Disordered" evidence="5">
    <location>
        <begin position="1"/>
        <end position="25"/>
    </location>
</feature>
<feature type="region of interest" description="Disordered" evidence="5">
    <location>
        <begin position="31"/>
        <end position="50"/>
    </location>
</feature>
<evidence type="ECO:0000313" key="8">
    <source>
        <dbReference type="EMBL" id="KAK3921329.1"/>
    </source>
</evidence>
<comment type="subcellular location">
    <subcellularLocation>
        <location evidence="1">Membrane</location>
        <topology evidence="1">Multi-pass membrane protein</topology>
    </subcellularLocation>
</comment>
<accession>A0AAE1HHK8</accession>
<evidence type="ECO:0000256" key="6">
    <source>
        <dbReference type="SAM" id="Phobius"/>
    </source>
</evidence>
<organism evidence="8 9">
    <name type="scientific">Frankliniella fusca</name>
    <dbReference type="NCBI Taxonomy" id="407009"/>
    <lineage>
        <taxon>Eukaryota</taxon>
        <taxon>Metazoa</taxon>
        <taxon>Ecdysozoa</taxon>
        <taxon>Arthropoda</taxon>
        <taxon>Hexapoda</taxon>
        <taxon>Insecta</taxon>
        <taxon>Pterygota</taxon>
        <taxon>Neoptera</taxon>
        <taxon>Paraneoptera</taxon>
        <taxon>Thysanoptera</taxon>
        <taxon>Terebrantia</taxon>
        <taxon>Thripoidea</taxon>
        <taxon>Thripidae</taxon>
        <taxon>Frankliniella</taxon>
    </lineage>
</organism>
<dbReference type="Pfam" id="PF01490">
    <property type="entry name" value="Aa_trans"/>
    <property type="match status" value="1"/>
</dbReference>
<keyword evidence="3 6" id="KW-1133">Transmembrane helix</keyword>
<feature type="transmembrane region" description="Helical" evidence="6">
    <location>
        <begin position="173"/>
        <end position="194"/>
    </location>
</feature>
<evidence type="ECO:0000256" key="1">
    <source>
        <dbReference type="ARBA" id="ARBA00004141"/>
    </source>
</evidence>
<feature type="transmembrane region" description="Helical" evidence="6">
    <location>
        <begin position="235"/>
        <end position="254"/>
    </location>
</feature>
<keyword evidence="9" id="KW-1185">Reference proteome</keyword>
<feature type="transmembrane region" description="Helical" evidence="6">
    <location>
        <begin position="370"/>
        <end position="394"/>
    </location>
</feature>
<feature type="transmembrane region" description="Helical" evidence="6">
    <location>
        <begin position="482"/>
        <end position="509"/>
    </location>
</feature>
<feature type="transmembrane region" description="Helical" evidence="6">
    <location>
        <begin position="340"/>
        <end position="358"/>
    </location>
</feature>